<accession>A0ACC3S8E1</accession>
<sequence length="228" mass="24337">MSHPGRLENKTALVTGGGFGFGAGIVEKFVHEGAKVLVVDINEANGRKVVDAQPPGSAVFCVADVTDEGDWARAVKMCVERLGGLDVVVNNAGVVHRNTPSIEVTEEEYDRVMRINVKSIYHSTKSVVPHFRKQDHGVFVNISSISASRPRPNLVWYAGSKGAVSAVSNDSCSFVFGWVESGVKLILRCVQVTKGLAAEYAAENIRCNAVLPVAGDTAMRTADIPGAK</sequence>
<comment type="caution">
    <text evidence="1">The sequence shown here is derived from an EMBL/GenBank/DDBJ whole genome shotgun (WGS) entry which is preliminary data.</text>
</comment>
<name>A0ACC3S8E1_9PEZI</name>
<keyword evidence="2" id="KW-1185">Reference proteome</keyword>
<evidence type="ECO:0000313" key="2">
    <source>
        <dbReference type="Proteomes" id="UP001320706"/>
    </source>
</evidence>
<evidence type="ECO:0000313" key="1">
    <source>
        <dbReference type="EMBL" id="KAK8202064.1"/>
    </source>
</evidence>
<dbReference type="Proteomes" id="UP001320706">
    <property type="component" value="Unassembled WGS sequence"/>
</dbReference>
<proteinExistence type="predicted"/>
<gene>
    <name evidence="1" type="ORF">M8818_005590</name>
</gene>
<dbReference type="EMBL" id="JAMKPW020000033">
    <property type="protein sequence ID" value="KAK8202064.1"/>
    <property type="molecule type" value="Genomic_DNA"/>
</dbReference>
<protein>
    <submittedName>
        <fullName evidence="1">Uncharacterized protein</fullName>
    </submittedName>
</protein>
<reference evidence="1" key="1">
    <citation type="submission" date="2024-02" db="EMBL/GenBank/DDBJ databases">
        <title>Metagenome Assembled Genome of Zalaria obscura JY119.</title>
        <authorList>
            <person name="Vighnesh L."/>
            <person name="Jagadeeshwari U."/>
            <person name="Venkata Ramana C."/>
            <person name="Sasikala C."/>
        </authorList>
    </citation>
    <scope>NUCLEOTIDE SEQUENCE</scope>
    <source>
        <strain evidence="1">JY119</strain>
    </source>
</reference>
<organism evidence="1 2">
    <name type="scientific">Zalaria obscura</name>
    <dbReference type="NCBI Taxonomy" id="2024903"/>
    <lineage>
        <taxon>Eukaryota</taxon>
        <taxon>Fungi</taxon>
        <taxon>Dikarya</taxon>
        <taxon>Ascomycota</taxon>
        <taxon>Pezizomycotina</taxon>
        <taxon>Dothideomycetes</taxon>
        <taxon>Dothideomycetidae</taxon>
        <taxon>Dothideales</taxon>
        <taxon>Zalariaceae</taxon>
        <taxon>Zalaria</taxon>
    </lineage>
</organism>